<evidence type="ECO:0000313" key="1">
    <source>
        <dbReference type="EMBL" id="GGB73879.1"/>
    </source>
</evidence>
<sequence>MRILLISFIYLCGLLPANAAKLAIIIDDIGYRLTDEAALTLPANITLSVLPHTPLGQKLASDGHKKGHEIMLHLPMQALNGKALGPGGLTNDMSETQLKQQMQSAFTSIPFAKGANNHMGSLLTQMDEPMLWVMQSLKQQQLFFVDSVTTKYTKASDTANQLGVPLLRRHVFLDNDVSQRGLEKQFNLMIARTKQQGKLVAIAHPYPETIRFLRTNLARLEANGITLVQTSQLFDDINIANSSHANPAATLK</sequence>
<gene>
    <name evidence="1" type="primary">yibQ</name>
    <name evidence="1" type="ORF">GCM10011607_37890</name>
</gene>
<evidence type="ECO:0000313" key="2">
    <source>
        <dbReference type="Proteomes" id="UP000617555"/>
    </source>
</evidence>
<dbReference type="Gene3D" id="3.20.20.370">
    <property type="entry name" value="Glycoside hydrolase/deacetylase"/>
    <property type="match status" value="1"/>
</dbReference>
<dbReference type="InterPro" id="IPR011330">
    <property type="entry name" value="Glyco_hydro/deAcase_b/a-brl"/>
</dbReference>
<dbReference type="Proteomes" id="UP000617555">
    <property type="component" value="Unassembled WGS sequence"/>
</dbReference>
<dbReference type="PANTHER" id="PTHR30105:SF2">
    <property type="entry name" value="DIVERGENT POLYSACCHARIDE DEACETYLASE SUPERFAMILY"/>
    <property type="match status" value="1"/>
</dbReference>
<comment type="caution">
    <text evidence="1">The sequence shown here is derived from an EMBL/GenBank/DDBJ whole genome shotgun (WGS) entry which is preliminary data.</text>
</comment>
<name>A0ABQ1JT30_9GAMM</name>
<dbReference type="InterPro" id="IPR006837">
    <property type="entry name" value="Divergent_DAC"/>
</dbReference>
<dbReference type="Pfam" id="PF04748">
    <property type="entry name" value="Polysacc_deac_2"/>
    <property type="match status" value="1"/>
</dbReference>
<dbReference type="PANTHER" id="PTHR30105">
    <property type="entry name" value="UNCHARACTERIZED YIBQ-RELATED"/>
    <property type="match status" value="1"/>
</dbReference>
<dbReference type="SUPFAM" id="SSF88713">
    <property type="entry name" value="Glycoside hydrolase/deacetylase"/>
    <property type="match status" value="1"/>
</dbReference>
<dbReference type="CDD" id="cd10936">
    <property type="entry name" value="CE4_DAC2"/>
    <property type="match status" value="1"/>
</dbReference>
<organism evidence="1 2">
    <name type="scientific">Shewanella inventionis</name>
    <dbReference type="NCBI Taxonomy" id="1738770"/>
    <lineage>
        <taxon>Bacteria</taxon>
        <taxon>Pseudomonadati</taxon>
        <taxon>Pseudomonadota</taxon>
        <taxon>Gammaproteobacteria</taxon>
        <taxon>Alteromonadales</taxon>
        <taxon>Shewanellaceae</taxon>
        <taxon>Shewanella</taxon>
    </lineage>
</organism>
<dbReference type="EMBL" id="BMII01000043">
    <property type="protein sequence ID" value="GGB73879.1"/>
    <property type="molecule type" value="Genomic_DNA"/>
</dbReference>
<dbReference type="RefSeq" id="WP_188740863.1">
    <property type="nucleotide sequence ID" value="NZ_BMII01000043.1"/>
</dbReference>
<accession>A0ABQ1JT30</accession>
<reference evidence="2" key="1">
    <citation type="journal article" date="2019" name="Int. J. Syst. Evol. Microbiol.">
        <title>The Global Catalogue of Microorganisms (GCM) 10K type strain sequencing project: providing services to taxonomists for standard genome sequencing and annotation.</title>
        <authorList>
            <consortium name="The Broad Institute Genomics Platform"/>
            <consortium name="The Broad Institute Genome Sequencing Center for Infectious Disease"/>
            <person name="Wu L."/>
            <person name="Ma J."/>
        </authorList>
    </citation>
    <scope>NUCLEOTIDE SEQUENCE [LARGE SCALE GENOMIC DNA]</scope>
    <source>
        <strain evidence="2">CGMCC 1.15339</strain>
    </source>
</reference>
<keyword evidence="2" id="KW-1185">Reference proteome</keyword>
<proteinExistence type="predicted"/>
<evidence type="ECO:0008006" key="3">
    <source>
        <dbReference type="Google" id="ProtNLM"/>
    </source>
</evidence>
<protein>
    <recommendedName>
        <fullName evidence="3">Divergent polysaccharide deacetylase family protein</fullName>
    </recommendedName>
</protein>